<keyword evidence="7" id="KW-1185">Reference proteome</keyword>
<evidence type="ECO:0000256" key="2">
    <source>
        <dbReference type="ARBA" id="ARBA00022576"/>
    </source>
</evidence>
<evidence type="ECO:0000256" key="3">
    <source>
        <dbReference type="ARBA" id="ARBA00022679"/>
    </source>
</evidence>
<evidence type="ECO:0000259" key="5">
    <source>
        <dbReference type="Pfam" id="PF00155"/>
    </source>
</evidence>
<evidence type="ECO:0000313" key="7">
    <source>
        <dbReference type="Proteomes" id="UP000249590"/>
    </source>
</evidence>
<sequence length="399" mass="43058">MTAPQSPFDRLRRILADIPPGAPPIDFSIGAPKHAPPEFIARVIAETADQFRPYPPIAGNASFQRAAHDWLDRRYRLGGWFREAGALLPLSGSREGLVLSVVTARDWLGKSNPAVLYANPYYQAYVSAAHVIGAEGVPVRTPDGPSPLPDFDAIPAETLDRAIAYYFGSPSNPLGSVASRADWHALFDRAERHDFFVFADECYSEIYREASGPPVGALEVARERPEVLKRLIMLNSLSKRSNLAGMRVGIVAGDTEVIGAMKDLRNQIAPQVPLPLQEAAAAAYDDETHVAENRRLYDEKFAAAEEILGPLFGPVTPAGGFCLWLKVDDDLAVTETLWREAGVKVIPGSLLAAGKGADNPGVGRIRIALVAPYAECREGLARMAAVLAPKMAETQAALG</sequence>
<dbReference type="GO" id="GO:0008483">
    <property type="term" value="F:transaminase activity"/>
    <property type="evidence" value="ECO:0007669"/>
    <property type="project" value="UniProtKB-KW"/>
</dbReference>
<accession>A0A8B2NLG0</accession>
<dbReference type="InterPro" id="IPR050881">
    <property type="entry name" value="LL-DAP_aminotransferase"/>
</dbReference>
<dbReference type="InterPro" id="IPR015421">
    <property type="entry name" value="PyrdxlP-dep_Trfase_major"/>
</dbReference>
<dbReference type="AlphaFoldDB" id="A0A8B2NLG0"/>
<feature type="domain" description="Aminotransferase class I/classII large" evidence="5">
    <location>
        <begin position="24"/>
        <end position="369"/>
    </location>
</feature>
<dbReference type="GO" id="GO:0030170">
    <property type="term" value="F:pyridoxal phosphate binding"/>
    <property type="evidence" value="ECO:0007669"/>
    <property type="project" value="InterPro"/>
</dbReference>
<evidence type="ECO:0000313" key="6">
    <source>
        <dbReference type="EMBL" id="RAH97086.1"/>
    </source>
</evidence>
<comment type="caution">
    <text evidence="6">The sequence shown here is derived from an EMBL/GenBank/DDBJ whole genome shotgun (WGS) entry which is preliminary data.</text>
</comment>
<evidence type="ECO:0000256" key="4">
    <source>
        <dbReference type="RuleBase" id="RU000481"/>
    </source>
</evidence>
<protein>
    <recommendedName>
        <fullName evidence="4">Aminotransferase</fullName>
        <ecNumber evidence="4">2.6.1.-</ecNumber>
    </recommendedName>
</protein>
<dbReference type="Gene3D" id="3.90.1150.10">
    <property type="entry name" value="Aspartate Aminotransferase, domain 1"/>
    <property type="match status" value="1"/>
</dbReference>
<dbReference type="InterPro" id="IPR015422">
    <property type="entry name" value="PyrdxlP-dep_Trfase_small"/>
</dbReference>
<dbReference type="InterPro" id="IPR004838">
    <property type="entry name" value="NHTrfase_class1_PyrdxlP-BS"/>
</dbReference>
<keyword evidence="2 4" id="KW-0032">Aminotransferase</keyword>
<dbReference type="InterPro" id="IPR015424">
    <property type="entry name" value="PyrdxlP-dep_Trfase"/>
</dbReference>
<name>A0A8B2NLG0_9HYPH</name>
<keyword evidence="3 4" id="KW-0808">Transferase</keyword>
<dbReference type="OrthoDB" id="9813612at2"/>
<comment type="similarity">
    <text evidence="4">Belongs to the class-I pyridoxal-phosphate-dependent aminotransferase family.</text>
</comment>
<dbReference type="Gene3D" id="3.40.640.10">
    <property type="entry name" value="Type I PLP-dependent aspartate aminotransferase-like (Major domain)"/>
    <property type="match status" value="1"/>
</dbReference>
<dbReference type="Proteomes" id="UP000249590">
    <property type="component" value="Unassembled WGS sequence"/>
</dbReference>
<dbReference type="InterPro" id="IPR004839">
    <property type="entry name" value="Aminotransferase_I/II_large"/>
</dbReference>
<organism evidence="6 7">
    <name type="scientific">Acuticoccus sediminis</name>
    <dbReference type="NCBI Taxonomy" id="2184697"/>
    <lineage>
        <taxon>Bacteria</taxon>
        <taxon>Pseudomonadati</taxon>
        <taxon>Pseudomonadota</taxon>
        <taxon>Alphaproteobacteria</taxon>
        <taxon>Hyphomicrobiales</taxon>
        <taxon>Amorphaceae</taxon>
        <taxon>Acuticoccus</taxon>
    </lineage>
</organism>
<dbReference type="Pfam" id="PF00155">
    <property type="entry name" value="Aminotran_1_2"/>
    <property type="match status" value="1"/>
</dbReference>
<comment type="cofactor">
    <cofactor evidence="1 4">
        <name>pyridoxal 5'-phosphate</name>
        <dbReference type="ChEBI" id="CHEBI:597326"/>
    </cofactor>
</comment>
<dbReference type="PANTHER" id="PTHR42832">
    <property type="entry name" value="AMINO ACID AMINOTRANSFERASE"/>
    <property type="match status" value="1"/>
</dbReference>
<dbReference type="PANTHER" id="PTHR42832:SF3">
    <property type="entry name" value="L-GLUTAMINE--4-(METHYLSULFANYL)-2-OXOBUTANOATE AMINOTRANSFERASE"/>
    <property type="match status" value="1"/>
</dbReference>
<dbReference type="EC" id="2.6.1.-" evidence="4"/>
<evidence type="ECO:0000256" key="1">
    <source>
        <dbReference type="ARBA" id="ARBA00001933"/>
    </source>
</evidence>
<reference evidence="6 7" key="1">
    <citation type="submission" date="2018-05" db="EMBL/GenBank/DDBJ databases">
        <title>Acuticoccus sediminis sp. nov., isolated from deep-sea sediment of Indian Ocean.</title>
        <authorList>
            <person name="Liu X."/>
            <person name="Lai Q."/>
            <person name="Du Y."/>
            <person name="Sun F."/>
            <person name="Zhang X."/>
            <person name="Wang S."/>
            <person name="Shao Z."/>
        </authorList>
    </citation>
    <scope>NUCLEOTIDE SEQUENCE [LARGE SCALE GENOMIC DNA]</scope>
    <source>
        <strain evidence="6 7">PTG4-2</strain>
    </source>
</reference>
<dbReference type="EMBL" id="QHHQ01000010">
    <property type="protein sequence ID" value="RAH97086.1"/>
    <property type="molecule type" value="Genomic_DNA"/>
</dbReference>
<proteinExistence type="inferred from homology"/>
<dbReference type="SUPFAM" id="SSF53383">
    <property type="entry name" value="PLP-dependent transferases"/>
    <property type="match status" value="1"/>
</dbReference>
<gene>
    <name evidence="6" type="ORF">DLJ53_30950</name>
</gene>
<dbReference type="PROSITE" id="PS00105">
    <property type="entry name" value="AA_TRANSFER_CLASS_1"/>
    <property type="match status" value="1"/>
</dbReference>
<dbReference type="CDD" id="cd00609">
    <property type="entry name" value="AAT_like"/>
    <property type="match status" value="1"/>
</dbReference>